<reference evidence="3" key="2">
    <citation type="journal article" date="2021" name="PeerJ">
        <title>Extensive microbial diversity within the chicken gut microbiome revealed by metagenomics and culture.</title>
        <authorList>
            <person name="Gilroy R."/>
            <person name="Ravi A."/>
            <person name="Getino M."/>
            <person name="Pursley I."/>
            <person name="Horton D.L."/>
            <person name="Alikhan N.F."/>
            <person name="Baker D."/>
            <person name="Gharbi K."/>
            <person name="Hall N."/>
            <person name="Watson M."/>
            <person name="Adriaenssens E.M."/>
            <person name="Foster-Nyarko E."/>
            <person name="Jarju S."/>
            <person name="Secka A."/>
            <person name="Antonio M."/>
            <person name="Oren A."/>
            <person name="Chaudhuri R.R."/>
            <person name="La Ragione R."/>
            <person name="Hildebrand F."/>
            <person name="Pallen M.J."/>
        </authorList>
    </citation>
    <scope>NUCLEOTIDE SEQUENCE</scope>
    <source>
        <strain evidence="3">CHK197-8231</strain>
    </source>
</reference>
<dbReference type="InterPro" id="IPR001075">
    <property type="entry name" value="NIF_FeS_clus_asmbl_NifU_C"/>
</dbReference>
<dbReference type="EMBL" id="DVML01000007">
    <property type="protein sequence ID" value="HIU22083.1"/>
    <property type="molecule type" value="Genomic_DNA"/>
</dbReference>
<dbReference type="Gene3D" id="3.30.300.130">
    <property type="entry name" value="Fe-S cluster assembly (FSCA)"/>
    <property type="match status" value="1"/>
</dbReference>
<dbReference type="InterPro" id="IPR034904">
    <property type="entry name" value="FSCA_dom_sf"/>
</dbReference>
<comment type="caution">
    <text evidence="3">The sequence shown here is derived from an EMBL/GenBank/DDBJ whole genome shotgun (WGS) entry which is preliminary data.</text>
</comment>
<dbReference type="Pfam" id="PF01106">
    <property type="entry name" value="NifU"/>
    <property type="match status" value="1"/>
</dbReference>
<protein>
    <submittedName>
        <fullName evidence="3">NifU family protein</fullName>
    </submittedName>
</protein>
<dbReference type="AlphaFoldDB" id="A0A9D1HUW7"/>
<evidence type="ECO:0000256" key="1">
    <source>
        <dbReference type="ARBA" id="ARBA00049958"/>
    </source>
</evidence>
<accession>A0A9D1HUW7</accession>
<gene>
    <name evidence="3" type="ORF">IAD49_00660</name>
</gene>
<dbReference type="PANTHER" id="PTHR11178">
    <property type="entry name" value="IRON-SULFUR CLUSTER SCAFFOLD PROTEIN NFU-RELATED"/>
    <property type="match status" value="1"/>
</dbReference>
<dbReference type="GO" id="GO:0005506">
    <property type="term" value="F:iron ion binding"/>
    <property type="evidence" value="ECO:0007669"/>
    <property type="project" value="InterPro"/>
</dbReference>
<proteinExistence type="predicted"/>
<sequence length="79" mass="9129">MNMSETEKKIIDVLDQLRPFLISEGGNIEFIKYQDHIVYIQMTGACSNCEMLDYTLKDGIEFALKEEIPEIKEVVNVRS</sequence>
<dbReference type="SUPFAM" id="SSF117916">
    <property type="entry name" value="Fe-S cluster assembly (FSCA) domain-like"/>
    <property type="match status" value="1"/>
</dbReference>
<evidence type="ECO:0000313" key="3">
    <source>
        <dbReference type="EMBL" id="HIU22083.1"/>
    </source>
</evidence>
<name>A0A9D1HUW7_9BACT</name>
<evidence type="ECO:0000259" key="2">
    <source>
        <dbReference type="Pfam" id="PF01106"/>
    </source>
</evidence>
<dbReference type="GO" id="GO:0051536">
    <property type="term" value="F:iron-sulfur cluster binding"/>
    <property type="evidence" value="ECO:0007669"/>
    <property type="project" value="InterPro"/>
</dbReference>
<comment type="function">
    <text evidence="1">May be involved in the formation or repair of [Fe-S] clusters present in iron-sulfur proteins.</text>
</comment>
<dbReference type="Proteomes" id="UP000824087">
    <property type="component" value="Unassembled WGS sequence"/>
</dbReference>
<evidence type="ECO:0000313" key="4">
    <source>
        <dbReference type="Proteomes" id="UP000824087"/>
    </source>
</evidence>
<reference evidence="3" key="1">
    <citation type="submission" date="2020-10" db="EMBL/GenBank/DDBJ databases">
        <authorList>
            <person name="Gilroy R."/>
        </authorList>
    </citation>
    <scope>NUCLEOTIDE SEQUENCE</scope>
    <source>
        <strain evidence="3">CHK197-8231</strain>
    </source>
</reference>
<dbReference type="GO" id="GO:0016226">
    <property type="term" value="P:iron-sulfur cluster assembly"/>
    <property type="evidence" value="ECO:0007669"/>
    <property type="project" value="InterPro"/>
</dbReference>
<feature type="domain" description="NIF system FeS cluster assembly NifU C-terminal" evidence="2">
    <location>
        <begin position="11"/>
        <end position="75"/>
    </location>
</feature>
<organism evidence="3 4">
    <name type="scientific">Candidatus Fimihabitans intestinipullorum</name>
    <dbReference type="NCBI Taxonomy" id="2840820"/>
    <lineage>
        <taxon>Bacteria</taxon>
        <taxon>Bacillati</taxon>
        <taxon>Mycoplasmatota</taxon>
        <taxon>Mycoplasmatota incertae sedis</taxon>
        <taxon>Candidatus Fimihabitans</taxon>
    </lineage>
</organism>